<keyword evidence="8" id="KW-0663">Pyridoxal phosphate</keyword>
<evidence type="ECO:0000256" key="4">
    <source>
        <dbReference type="ARBA" id="ARBA00022576"/>
    </source>
</evidence>
<feature type="compositionally biased region" description="Polar residues" evidence="13">
    <location>
        <begin position="120"/>
        <end position="129"/>
    </location>
</feature>
<protein>
    <recommendedName>
        <fullName evidence="12">Biotin synthase auxiliary protein</fullName>
    </recommendedName>
</protein>
<dbReference type="STRING" id="662755.CRES_0728"/>
<evidence type="ECO:0000256" key="11">
    <source>
        <dbReference type="ARBA" id="ARBA00093780"/>
    </source>
</evidence>
<organism evidence="16 17">
    <name type="scientific">Corynebacterium resistens (strain DSM 45100 / JCM 12819 / GTC 2026 / SICGH 158)</name>
    <dbReference type="NCBI Taxonomy" id="662755"/>
    <lineage>
        <taxon>Bacteria</taxon>
        <taxon>Bacillati</taxon>
        <taxon>Actinomycetota</taxon>
        <taxon>Actinomycetes</taxon>
        <taxon>Mycobacteriales</taxon>
        <taxon>Corynebacteriaceae</taxon>
        <taxon>Corynebacterium</taxon>
    </lineage>
</organism>
<dbReference type="Pfam" id="PF00155">
    <property type="entry name" value="Aminotran_1_2"/>
    <property type="match status" value="1"/>
</dbReference>
<dbReference type="Gene3D" id="3.90.1150.10">
    <property type="entry name" value="Aspartate Aminotransferase, domain 1"/>
    <property type="match status" value="1"/>
</dbReference>
<evidence type="ECO:0000256" key="12">
    <source>
        <dbReference type="ARBA" id="ARBA00093796"/>
    </source>
</evidence>
<evidence type="ECO:0000256" key="10">
    <source>
        <dbReference type="ARBA" id="ARBA00093761"/>
    </source>
</evidence>
<evidence type="ECO:0000313" key="16">
    <source>
        <dbReference type="EMBL" id="AEI09085.1"/>
    </source>
</evidence>
<comment type="function">
    <text evidence="10">Required for the activity of the biotin synthase BioB.</text>
</comment>
<dbReference type="Gene3D" id="3.40.640.10">
    <property type="entry name" value="Type I PLP-dependent aspartate aminotransferase-like (Major domain)"/>
    <property type="match status" value="1"/>
</dbReference>
<reference evidence="16 17" key="1">
    <citation type="journal article" date="2012" name="BMC Genomics">
        <title>Complete genome sequence, lifestyle, and multi-drug resistance of the human pathogen Corynebacterium resistens DSM 45100 isolated from blood samples of a leukemia patient.</title>
        <authorList>
            <person name="Schroder J."/>
            <person name="Maus I."/>
            <person name="Meyer K."/>
            <person name="Wordemann S."/>
            <person name="Blom J."/>
            <person name="Jaenicke S."/>
            <person name="Schneider J."/>
            <person name="Trost E."/>
            <person name="Tauch A."/>
        </authorList>
    </citation>
    <scope>NUCLEOTIDE SEQUENCE [LARGE SCALE GENOMIC DNA]</scope>
    <source>
        <strain evidence="17">DSM 45100 / JCM 12819 / CCUG 50093 / GTC 2026 / SICGH 158</strain>
    </source>
</reference>
<dbReference type="FunFam" id="3.40.640.10:FF:000024">
    <property type="entry name" value="Kynurenine--oxoglutarate transaminase 3"/>
    <property type="match status" value="1"/>
</dbReference>
<dbReference type="AlphaFoldDB" id="F8DZN7"/>
<dbReference type="InterPro" id="IPR015424">
    <property type="entry name" value="PyrdxlP-dep_Trfase"/>
</dbReference>
<sequence>MDLSPNPLAEAVLLGEPLAFDMHSGQPLSSSDANFSARRGALLAPSRGAQAGLEPPRYCGLCGRRMKVQVSPMGWSAECSRHGELTADDMYSAAQRQKERQLLATPVPAPEPEPQKRSESTNQARQTANPQPPKSIFAIIGELAAEHNAINLGQGAPDEDGPLEMRRIAAENIAGEDTCNQYGPARGMSILREAIAADRRRRYGHELDPATDIAITVGATEALAAAILAFASQDSEVIVLEPAYDSYPAAVALAGAKMRAVPLRKVASNQKTHSLAPTPVEQQTWQLDRKAVAEAVNERTRMLILNTPHNPTGYVASREDLEFIAQLARTHDLIVLTDEVYERLVFPVPGEEGARSPAHIPLATLPGMRERTVSVASAGKLFNVTGWKVGWAMGPAHLIAQLEAVKQYLTFTGATPFQPAVAWALNNADDWSDQWSSELRQRRDELATNLRELGMDVIESEGTYFLVSDLAPLVESGQTGKYTTAEDWCRALPELAGVAAIPVSSFTHTDAGRRETETLVRWTFCKSPETLQQAMQRLRQWQRSAGETTP</sequence>
<dbReference type="CDD" id="cd00609">
    <property type="entry name" value="AAT_like"/>
    <property type="match status" value="1"/>
</dbReference>
<dbReference type="PANTHER" id="PTHR43807">
    <property type="entry name" value="FI04487P"/>
    <property type="match status" value="1"/>
</dbReference>
<keyword evidence="17" id="KW-1185">Reference proteome</keyword>
<gene>
    <name evidence="16" type="ordered locus">CRES_0728</name>
</gene>
<evidence type="ECO:0000256" key="7">
    <source>
        <dbReference type="ARBA" id="ARBA00022756"/>
    </source>
</evidence>
<name>F8DZN7_CORRG</name>
<feature type="domain" description="Biotin synthase auxiliary protein C-terminal" evidence="15">
    <location>
        <begin position="66"/>
        <end position="90"/>
    </location>
</feature>
<dbReference type="InterPro" id="IPR051326">
    <property type="entry name" value="Kynurenine-oxoglutarate_AT"/>
</dbReference>
<dbReference type="Pfam" id="PF26519">
    <property type="entry name" value="BsaP"/>
    <property type="match status" value="1"/>
</dbReference>
<evidence type="ECO:0000256" key="1">
    <source>
        <dbReference type="ARBA" id="ARBA00001915"/>
    </source>
</evidence>
<evidence type="ECO:0000259" key="15">
    <source>
        <dbReference type="Pfam" id="PF26519"/>
    </source>
</evidence>
<proteinExistence type="inferred from homology"/>
<keyword evidence="5 16" id="KW-0808">Transferase</keyword>
<keyword evidence="4 16" id="KW-0032">Aminotransferase</keyword>
<evidence type="ECO:0000256" key="9">
    <source>
        <dbReference type="ARBA" id="ARBA00023004"/>
    </source>
</evidence>
<dbReference type="RefSeq" id="WP_013888103.1">
    <property type="nucleotide sequence ID" value="NC_015673.1"/>
</dbReference>
<dbReference type="EMBL" id="CP002857">
    <property type="protein sequence ID" value="AEI09085.1"/>
    <property type="molecule type" value="Genomic_DNA"/>
</dbReference>
<comment type="cofactor">
    <cofactor evidence="2">
        <name>pyridoxal 5'-phosphate</name>
        <dbReference type="ChEBI" id="CHEBI:597326"/>
    </cofactor>
</comment>
<keyword evidence="6" id="KW-0479">Metal-binding</keyword>
<evidence type="ECO:0000256" key="3">
    <source>
        <dbReference type="ARBA" id="ARBA00007441"/>
    </source>
</evidence>
<comment type="cofactor">
    <cofactor evidence="1">
        <name>iron-sulfur cluster</name>
        <dbReference type="ChEBI" id="CHEBI:30408"/>
    </cofactor>
</comment>
<comment type="similarity">
    <text evidence="3">Belongs to the class-I pyridoxal-phosphate-dependent aminotransferase family.</text>
</comment>
<evidence type="ECO:0000259" key="14">
    <source>
        <dbReference type="Pfam" id="PF00155"/>
    </source>
</evidence>
<dbReference type="KEGG" id="crd:CRES_0728"/>
<accession>F8DZN7</accession>
<dbReference type="PANTHER" id="PTHR43807:SF20">
    <property type="entry name" value="FI04487P"/>
    <property type="match status" value="1"/>
</dbReference>
<keyword evidence="7" id="KW-0093">Biotin biosynthesis</keyword>
<evidence type="ECO:0000256" key="8">
    <source>
        <dbReference type="ARBA" id="ARBA00022898"/>
    </source>
</evidence>
<dbReference type="InterPro" id="IPR058605">
    <property type="entry name" value="BsaP_C"/>
</dbReference>
<evidence type="ECO:0000256" key="6">
    <source>
        <dbReference type="ARBA" id="ARBA00022723"/>
    </source>
</evidence>
<dbReference type="Proteomes" id="UP000000492">
    <property type="component" value="Chromosome"/>
</dbReference>
<evidence type="ECO:0000256" key="2">
    <source>
        <dbReference type="ARBA" id="ARBA00001933"/>
    </source>
</evidence>
<feature type="domain" description="Aminotransferase class I/classII large" evidence="14">
    <location>
        <begin position="149"/>
        <end position="538"/>
    </location>
</feature>
<keyword evidence="9" id="KW-0408">Iron</keyword>
<dbReference type="eggNOG" id="COG0436">
    <property type="taxonomic scope" value="Bacteria"/>
</dbReference>
<dbReference type="InterPro" id="IPR004839">
    <property type="entry name" value="Aminotransferase_I/II_large"/>
</dbReference>
<feature type="region of interest" description="Disordered" evidence="13">
    <location>
        <begin position="105"/>
        <end position="132"/>
    </location>
</feature>
<evidence type="ECO:0000256" key="13">
    <source>
        <dbReference type="SAM" id="MobiDB-lite"/>
    </source>
</evidence>
<evidence type="ECO:0000313" key="17">
    <source>
        <dbReference type="Proteomes" id="UP000000492"/>
    </source>
</evidence>
<dbReference type="GO" id="GO:0016212">
    <property type="term" value="F:kynurenine-oxoglutarate transaminase activity"/>
    <property type="evidence" value="ECO:0007669"/>
    <property type="project" value="TreeGrafter"/>
</dbReference>
<dbReference type="HOGENOM" id="CLU_017584_4_0_11"/>
<dbReference type="GO" id="GO:0005737">
    <property type="term" value="C:cytoplasm"/>
    <property type="evidence" value="ECO:0007669"/>
    <property type="project" value="TreeGrafter"/>
</dbReference>
<dbReference type="InterPro" id="IPR015421">
    <property type="entry name" value="PyrdxlP-dep_Trfase_major"/>
</dbReference>
<dbReference type="SUPFAM" id="SSF53383">
    <property type="entry name" value="PLP-dependent transferases"/>
    <property type="match status" value="1"/>
</dbReference>
<dbReference type="GO" id="GO:0030170">
    <property type="term" value="F:pyridoxal phosphate binding"/>
    <property type="evidence" value="ECO:0007669"/>
    <property type="project" value="InterPro"/>
</dbReference>
<dbReference type="InterPro" id="IPR015422">
    <property type="entry name" value="PyrdxlP-dep_Trfase_small"/>
</dbReference>
<comment type="similarity">
    <text evidence="11">Belongs to the BsaP family.</text>
</comment>
<evidence type="ECO:0000256" key="5">
    <source>
        <dbReference type="ARBA" id="ARBA00022679"/>
    </source>
</evidence>